<dbReference type="NCBIfam" id="TIGR00711">
    <property type="entry name" value="efflux_EmrB"/>
    <property type="match status" value="1"/>
</dbReference>
<feature type="domain" description="Major facilitator superfamily (MFS) profile" evidence="10">
    <location>
        <begin position="12"/>
        <end position="464"/>
    </location>
</feature>
<dbReference type="InterPro" id="IPR020846">
    <property type="entry name" value="MFS_dom"/>
</dbReference>
<proteinExistence type="inferred from homology"/>
<feature type="transmembrane region" description="Helical" evidence="9">
    <location>
        <begin position="333"/>
        <end position="353"/>
    </location>
</feature>
<evidence type="ECO:0000256" key="8">
    <source>
        <dbReference type="SAM" id="MobiDB-lite"/>
    </source>
</evidence>
<gene>
    <name evidence="11" type="ORF">UFOPK3564_01274</name>
</gene>
<evidence type="ECO:0000256" key="1">
    <source>
        <dbReference type="ARBA" id="ARBA00004651"/>
    </source>
</evidence>
<dbReference type="CDD" id="cd17503">
    <property type="entry name" value="MFS_LmrB_MDR_like"/>
    <property type="match status" value="1"/>
</dbReference>
<dbReference type="Pfam" id="PF07690">
    <property type="entry name" value="MFS_1"/>
    <property type="match status" value="1"/>
</dbReference>
<feature type="transmembrane region" description="Helical" evidence="9">
    <location>
        <begin position="303"/>
        <end position="321"/>
    </location>
</feature>
<comment type="subcellular location">
    <subcellularLocation>
        <location evidence="1">Cell membrane</location>
        <topology evidence="1">Multi-pass membrane protein</topology>
    </subcellularLocation>
</comment>
<dbReference type="InterPro" id="IPR004638">
    <property type="entry name" value="EmrB-like"/>
</dbReference>
<evidence type="ECO:0000313" key="11">
    <source>
        <dbReference type="EMBL" id="CAB4911468.1"/>
    </source>
</evidence>
<evidence type="ECO:0000259" key="10">
    <source>
        <dbReference type="PROSITE" id="PS50850"/>
    </source>
</evidence>
<accession>A0A6J7GXJ4</accession>
<evidence type="ECO:0000256" key="7">
    <source>
        <dbReference type="ARBA" id="ARBA00023136"/>
    </source>
</evidence>
<feature type="transmembrane region" description="Helical" evidence="9">
    <location>
        <begin position="103"/>
        <end position="127"/>
    </location>
</feature>
<keyword evidence="6 9" id="KW-1133">Transmembrane helix</keyword>
<evidence type="ECO:0000256" key="6">
    <source>
        <dbReference type="ARBA" id="ARBA00022989"/>
    </source>
</evidence>
<dbReference type="Gene3D" id="1.20.1250.20">
    <property type="entry name" value="MFS general substrate transporter like domains"/>
    <property type="match status" value="1"/>
</dbReference>
<feature type="transmembrane region" description="Helical" evidence="9">
    <location>
        <begin position="54"/>
        <end position="71"/>
    </location>
</feature>
<feature type="transmembrane region" description="Helical" evidence="9">
    <location>
        <begin position="78"/>
        <end position="97"/>
    </location>
</feature>
<keyword evidence="5 9" id="KW-0812">Transmembrane</keyword>
<feature type="transmembrane region" description="Helical" evidence="9">
    <location>
        <begin position="199"/>
        <end position="219"/>
    </location>
</feature>
<feature type="region of interest" description="Disordered" evidence="8">
    <location>
        <begin position="468"/>
        <end position="489"/>
    </location>
</feature>
<dbReference type="GO" id="GO:0022857">
    <property type="term" value="F:transmembrane transporter activity"/>
    <property type="evidence" value="ECO:0007669"/>
    <property type="project" value="InterPro"/>
</dbReference>
<organism evidence="11">
    <name type="scientific">freshwater metagenome</name>
    <dbReference type="NCBI Taxonomy" id="449393"/>
    <lineage>
        <taxon>unclassified sequences</taxon>
        <taxon>metagenomes</taxon>
        <taxon>ecological metagenomes</taxon>
    </lineage>
</organism>
<feature type="transmembrane region" description="Helical" evidence="9">
    <location>
        <begin position="139"/>
        <end position="158"/>
    </location>
</feature>
<keyword evidence="3" id="KW-0813">Transport</keyword>
<keyword evidence="7 9" id="KW-0472">Membrane</keyword>
<dbReference type="InterPro" id="IPR036259">
    <property type="entry name" value="MFS_trans_sf"/>
</dbReference>
<feature type="transmembrane region" description="Helical" evidence="9">
    <location>
        <begin position="12"/>
        <end position="34"/>
    </location>
</feature>
<feature type="transmembrane region" description="Helical" evidence="9">
    <location>
        <begin position="164"/>
        <end position="187"/>
    </location>
</feature>
<evidence type="ECO:0000256" key="5">
    <source>
        <dbReference type="ARBA" id="ARBA00022692"/>
    </source>
</evidence>
<evidence type="ECO:0000256" key="3">
    <source>
        <dbReference type="ARBA" id="ARBA00022448"/>
    </source>
</evidence>
<dbReference type="PROSITE" id="PS50850">
    <property type="entry name" value="MFS"/>
    <property type="match status" value="1"/>
</dbReference>
<dbReference type="InterPro" id="IPR011701">
    <property type="entry name" value="MFS"/>
</dbReference>
<dbReference type="GO" id="GO:0005886">
    <property type="term" value="C:plasma membrane"/>
    <property type="evidence" value="ECO:0007669"/>
    <property type="project" value="UniProtKB-SubCell"/>
</dbReference>
<evidence type="ECO:0000256" key="4">
    <source>
        <dbReference type="ARBA" id="ARBA00022475"/>
    </source>
</evidence>
<dbReference type="SUPFAM" id="SSF103473">
    <property type="entry name" value="MFS general substrate transporter"/>
    <property type="match status" value="1"/>
</dbReference>
<feature type="transmembrane region" description="Helical" evidence="9">
    <location>
        <begin position="271"/>
        <end position="291"/>
    </location>
</feature>
<reference evidence="11" key="1">
    <citation type="submission" date="2020-05" db="EMBL/GenBank/DDBJ databases">
        <authorList>
            <person name="Chiriac C."/>
            <person name="Salcher M."/>
            <person name="Ghai R."/>
            <person name="Kavagutti S V."/>
        </authorList>
    </citation>
    <scope>NUCLEOTIDE SEQUENCE</scope>
</reference>
<dbReference type="EMBL" id="CAFBMK010000059">
    <property type="protein sequence ID" value="CAB4911468.1"/>
    <property type="molecule type" value="Genomic_DNA"/>
</dbReference>
<name>A0A6J7GXJ4_9ZZZZ</name>
<feature type="transmembrane region" description="Helical" evidence="9">
    <location>
        <begin position="405"/>
        <end position="424"/>
    </location>
</feature>
<dbReference type="AlphaFoldDB" id="A0A6J7GXJ4"/>
<sequence>MLRVFQNPKVVVSVVFVAAMFMNILDTTIVNTAIPTIGRDFDSSVSSTGAVSSAYLVSIAVVIPASGWLGDRFGTRRIFLIALALFTVASALCALAGSLGQLVAFRVLQGVGGGMLTPVGMAMLFRVFPPEERIRASKILTVPTAAAPALGPVLGGLLVDGLSWHWAFLVNVPVGLAALVFGLRYLPRHDDLVEETGRFDAPGFVLAGVGLGGLMFAITEGPARGWGSPDVLLPGILGVVLLGVLVRRELAVRFPLLDLRIFGDRLFRRSTMVVLPASAGFLGLLYAFPQLQQQGLGRTATESGLLTFPEAIGVMVGSQVVSRIYRRLGPRRLISGGAGTVAAMALCLTRVDASTPDAVVVAIMFVLGAGMSFVFIPTQSTVFANISPARTGQASGLFNALRQTGAALGVAVMATVISVVGPSAGAAATGADPDLGGYHAAFLTAAVLLLLAVAIASRIRDADAAATMGPAPATRGAHPAGTPAGPAAD</sequence>
<feature type="transmembrane region" description="Helical" evidence="9">
    <location>
        <begin position="231"/>
        <end position="250"/>
    </location>
</feature>
<feature type="transmembrane region" description="Helical" evidence="9">
    <location>
        <begin position="436"/>
        <end position="456"/>
    </location>
</feature>
<keyword evidence="4" id="KW-1003">Cell membrane</keyword>
<feature type="transmembrane region" description="Helical" evidence="9">
    <location>
        <begin position="359"/>
        <end position="384"/>
    </location>
</feature>
<protein>
    <submittedName>
        <fullName evidence="11">Unannotated protein</fullName>
    </submittedName>
</protein>
<dbReference type="Gene3D" id="1.20.1720.10">
    <property type="entry name" value="Multidrug resistance protein D"/>
    <property type="match status" value="1"/>
</dbReference>
<dbReference type="PANTHER" id="PTHR42718">
    <property type="entry name" value="MAJOR FACILITATOR SUPERFAMILY MULTIDRUG TRANSPORTER MFSC"/>
    <property type="match status" value="1"/>
</dbReference>
<evidence type="ECO:0000256" key="2">
    <source>
        <dbReference type="ARBA" id="ARBA00008537"/>
    </source>
</evidence>
<comment type="similarity">
    <text evidence="2">Belongs to the major facilitator superfamily. EmrB family.</text>
</comment>
<evidence type="ECO:0000256" key="9">
    <source>
        <dbReference type="SAM" id="Phobius"/>
    </source>
</evidence>
<dbReference type="PANTHER" id="PTHR42718:SF9">
    <property type="entry name" value="MAJOR FACILITATOR SUPERFAMILY MULTIDRUG TRANSPORTER MFSC"/>
    <property type="match status" value="1"/>
</dbReference>